<keyword evidence="1" id="KW-0143">Chaperone</keyword>
<dbReference type="PANTHER" id="PTHR33322:SF8">
    <property type="entry name" value="BAG FAMILY MOLECULAR CHAPERONE REGULATOR 5, MITOCHONDRIAL"/>
    <property type="match status" value="1"/>
</dbReference>
<dbReference type="EMBL" id="JAUIZM010000005">
    <property type="protein sequence ID" value="KAK1381907.1"/>
    <property type="molecule type" value="Genomic_DNA"/>
</dbReference>
<comment type="caution">
    <text evidence="4">The sequence shown here is derived from an EMBL/GenBank/DDBJ whole genome shotgun (WGS) entry which is preliminary data.</text>
</comment>
<dbReference type="GO" id="GO:0006457">
    <property type="term" value="P:protein folding"/>
    <property type="evidence" value="ECO:0007669"/>
    <property type="project" value="TreeGrafter"/>
</dbReference>
<dbReference type="PANTHER" id="PTHR33322">
    <property type="entry name" value="BAG DOMAIN CONTAINING PROTEIN, EXPRESSED"/>
    <property type="match status" value="1"/>
</dbReference>
<dbReference type="Gene3D" id="1.20.58.120">
    <property type="entry name" value="BAG domain"/>
    <property type="match status" value="1"/>
</dbReference>
<dbReference type="GO" id="GO:0051087">
    <property type="term" value="F:protein-folding chaperone binding"/>
    <property type="evidence" value="ECO:0007669"/>
    <property type="project" value="InterPro"/>
</dbReference>
<reference evidence="4" key="1">
    <citation type="submission" date="2023-02" db="EMBL/GenBank/DDBJ databases">
        <title>Genome of toxic invasive species Heracleum sosnowskyi carries increased number of genes despite the absence of recent whole-genome duplications.</title>
        <authorList>
            <person name="Schelkunov M."/>
            <person name="Shtratnikova V."/>
            <person name="Makarenko M."/>
            <person name="Klepikova A."/>
            <person name="Omelchenko D."/>
            <person name="Novikova G."/>
            <person name="Obukhova E."/>
            <person name="Bogdanov V."/>
            <person name="Penin A."/>
            <person name="Logacheva M."/>
        </authorList>
    </citation>
    <scope>NUCLEOTIDE SEQUENCE</scope>
    <source>
        <strain evidence="4">Hsosn_3</strain>
        <tissue evidence="4">Leaf</tissue>
    </source>
</reference>
<proteinExistence type="predicted"/>
<keyword evidence="5" id="KW-1185">Reference proteome</keyword>
<evidence type="ECO:0000313" key="5">
    <source>
        <dbReference type="Proteomes" id="UP001237642"/>
    </source>
</evidence>
<dbReference type="GO" id="GO:0009506">
    <property type="term" value="C:plasmodesma"/>
    <property type="evidence" value="ECO:0007669"/>
    <property type="project" value="TreeGrafter"/>
</dbReference>
<dbReference type="InterPro" id="IPR040400">
    <property type="entry name" value="BAG5/6/7/8"/>
</dbReference>
<dbReference type="SUPFAM" id="SSF63491">
    <property type="entry name" value="BAG domain"/>
    <property type="match status" value="1"/>
</dbReference>
<accession>A0AAD8I9X9</accession>
<dbReference type="PROSITE" id="PS50096">
    <property type="entry name" value="IQ"/>
    <property type="match status" value="1"/>
</dbReference>
<dbReference type="InterPro" id="IPR003103">
    <property type="entry name" value="BAG_domain"/>
</dbReference>
<organism evidence="4 5">
    <name type="scientific">Heracleum sosnowskyi</name>
    <dbReference type="NCBI Taxonomy" id="360622"/>
    <lineage>
        <taxon>Eukaryota</taxon>
        <taxon>Viridiplantae</taxon>
        <taxon>Streptophyta</taxon>
        <taxon>Embryophyta</taxon>
        <taxon>Tracheophyta</taxon>
        <taxon>Spermatophyta</taxon>
        <taxon>Magnoliopsida</taxon>
        <taxon>eudicotyledons</taxon>
        <taxon>Gunneridae</taxon>
        <taxon>Pentapetalae</taxon>
        <taxon>asterids</taxon>
        <taxon>campanulids</taxon>
        <taxon>Apiales</taxon>
        <taxon>Apiaceae</taxon>
        <taxon>Apioideae</taxon>
        <taxon>apioid superclade</taxon>
        <taxon>Tordylieae</taxon>
        <taxon>Tordyliinae</taxon>
        <taxon>Heracleum</taxon>
    </lineage>
</organism>
<dbReference type="AlphaFoldDB" id="A0AAD8I9X9"/>
<feature type="region of interest" description="Disordered" evidence="2">
    <location>
        <begin position="1"/>
        <end position="37"/>
    </location>
</feature>
<dbReference type="Proteomes" id="UP001237642">
    <property type="component" value="Unassembled WGS sequence"/>
</dbReference>
<evidence type="ECO:0000256" key="2">
    <source>
        <dbReference type="SAM" id="MobiDB-lite"/>
    </source>
</evidence>
<gene>
    <name evidence="4" type="ORF">POM88_019642</name>
</gene>
<dbReference type="SMART" id="SM00264">
    <property type="entry name" value="BAG"/>
    <property type="match status" value="1"/>
</dbReference>
<sequence>MKPKPRHQIYKNDHSTPPSNPKLTTQIPTTSPPPPTLHSAATKIQSTYKTHLTKTLFKKISAVNSSAAKIQTLIQLQETVDLVRSNDLERLKINEALMELLLILDSVPGWDPNIRELRRNVSRKIVGLQEILDGVIGSRVENWDDCVTWDEVVEKMETEVCEERGLGGFEMEKFCAEKLGFRCLQRFLRDQ</sequence>
<feature type="domain" description="BAG" evidence="3">
    <location>
        <begin position="59"/>
        <end position="136"/>
    </location>
</feature>
<dbReference type="InterPro" id="IPR036533">
    <property type="entry name" value="BAG_dom_sf"/>
</dbReference>
<evidence type="ECO:0000313" key="4">
    <source>
        <dbReference type="EMBL" id="KAK1381907.1"/>
    </source>
</evidence>
<dbReference type="Pfam" id="PF02179">
    <property type="entry name" value="BAG"/>
    <property type="match status" value="1"/>
</dbReference>
<evidence type="ECO:0000256" key="1">
    <source>
        <dbReference type="ARBA" id="ARBA00023186"/>
    </source>
</evidence>
<evidence type="ECO:0000259" key="3">
    <source>
        <dbReference type="PROSITE" id="PS51035"/>
    </source>
</evidence>
<protein>
    <submittedName>
        <fullName evidence="4">BAG domain-containing protein</fullName>
    </submittedName>
</protein>
<reference evidence="4" key="2">
    <citation type="submission" date="2023-05" db="EMBL/GenBank/DDBJ databases">
        <authorList>
            <person name="Schelkunov M.I."/>
        </authorList>
    </citation>
    <scope>NUCLEOTIDE SEQUENCE</scope>
    <source>
        <strain evidence="4">Hsosn_3</strain>
        <tissue evidence="4">Leaf</tissue>
    </source>
</reference>
<name>A0AAD8I9X9_9APIA</name>
<dbReference type="PROSITE" id="PS51035">
    <property type="entry name" value="BAG"/>
    <property type="match status" value="1"/>
</dbReference>